<proteinExistence type="predicted"/>
<keyword evidence="12" id="KW-1185">Reference proteome</keyword>
<dbReference type="GO" id="GO:0016301">
    <property type="term" value="F:kinase activity"/>
    <property type="evidence" value="ECO:0007669"/>
    <property type="project" value="UniProtKB-KW"/>
</dbReference>
<dbReference type="InterPro" id="IPR036890">
    <property type="entry name" value="HATPase_C_sf"/>
</dbReference>
<dbReference type="Pfam" id="PF07730">
    <property type="entry name" value="HisKA_3"/>
    <property type="match status" value="1"/>
</dbReference>
<evidence type="ECO:0000256" key="5">
    <source>
        <dbReference type="ARBA" id="ARBA00022741"/>
    </source>
</evidence>
<dbReference type="Gene3D" id="1.20.5.1930">
    <property type="match status" value="1"/>
</dbReference>
<evidence type="ECO:0000259" key="10">
    <source>
        <dbReference type="PROSITE" id="PS50109"/>
    </source>
</evidence>
<evidence type="ECO:0000256" key="3">
    <source>
        <dbReference type="ARBA" id="ARBA00022553"/>
    </source>
</evidence>
<dbReference type="SMART" id="SM00387">
    <property type="entry name" value="HATPase_c"/>
    <property type="match status" value="1"/>
</dbReference>
<evidence type="ECO:0000256" key="1">
    <source>
        <dbReference type="ARBA" id="ARBA00000085"/>
    </source>
</evidence>
<name>A0ABX1PXM6_9RHOO</name>
<evidence type="ECO:0000256" key="7">
    <source>
        <dbReference type="ARBA" id="ARBA00022840"/>
    </source>
</evidence>
<feature type="chain" id="PRO_5046403774" description="histidine kinase" evidence="9">
    <location>
        <begin position="20"/>
        <end position="507"/>
    </location>
</feature>
<reference evidence="11 12" key="1">
    <citation type="submission" date="2019-12" db="EMBL/GenBank/DDBJ databases">
        <title>Comparative genomics gives insights into the taxonomy of the Azoarcus-Aromatoleum group and reveals separate origins of nif in the plant-associated Azoarcus and non-plant-associated Aromatoleum sub-groups.</title>
        <authorList>
            <person name="Lafos M."/>
            <person name="Maluk M."/>
            <person name="Batista M."/>
            <person name="Junghare M."/>
            <person name="Carmona M."/>
            <person name="Faoro H."/>
            <person name="Cruz L.M."/>
            <person name="Battistoni F."/>
            <person name="De Souza E."/>
            <person name="Pedrosa F."/>
            <person name="Chen W.-M."/>
            <person name="Poole P.S."/>
            <person name="Dixon R.A."/>
            <person name="James E.K."/>
        </authorList>
    </citation>
    <scope>NUCLEOTIDE SEQUENCE [LARGE SCALE GENOMIC DNA]</scope>
    <source>
        <strain evidence="11 12">Td21</strain>
    </source>
</reference>
<evidence type="ECO:0000256" key="2">
    <source>
        <dbReference type="ARBA" id="ARBA00012438"/>
    </source>
</evidence>
<evidence type="ECO:0000256" key="6">
    <source>
        <dbReference type="ARBA" id="ARBA00022777"/>
    </source>
</evidence>
<sequence>MTVAAGAALLLLAQPILTAAWTNHAVRFIAGAAELQERAAMLPPQPQDATTHEWLEESRSLLADLPFRINLPDAVPPDAFDSVSSALPLVETATLVVAEALRRHLRVDIAVRMALLIVAVGGAWLGIRLRRSAAAQAAREAAGNGQAPAPPPDHWLLLLDRVMSELTGPAPGQQALTKLSQIVQEALDAKACGVCLNEEVRESMQLPAVIHSGELGWAQLEQLRALPVAGRYQTFELPPAGPGLAVPLGDGKTRYGHLFVVGREEPEGLLPLLQVVELVSRHLAMAIGHCRRDQEGRRIALIEERTSMARELHDSLAQSLSYMKIQVTRMQKLLQRGAPPEEVTGAAEEVREGLNGAYRKLRELLNTFRMQIDSGGLVVALEEALEEYGARSSVAMTLDNRVGACRLDANQEFHVVQIVREALSNVVRHAGATQATVRLSLLDGGLTAVTVEDDGQGFEPVTDSRNHHGTTIMRERASSLGGTLSIERREEGGSRVTVCFKPTVLER</sequence>
<evidence type="ECO:0000256" key="4">
    <source>
        <dbReference type="ARBA" id="ARBA00022679"/>
    </source>
</evidence>
<dbReference type="EMBL" id="WTVN01000003">
    <property type="protein sequence ID" value="NMG42876.1"/>
    <property type="molecule type" value="Genomic_DNA"/>
</dbReference>
<dbReference type="EC" id="2.7.13.3" evidence="2"/>
<dbReference type="PANTHER" id="PTHR24421:SF10">
    <property type="entry name" value="NITRATE_NITRITE SENSOR PROTEIN NARQ"/>
    <property type="match status" value="1"/>
</dbReference>
<keyword evidence="3" id="KW-0597">Phosphoprotein</keyword>
<organism evidence="11 12">
    <name type="scientific">Aromatoleum toluvorans</name>
    <dbReference type="NCBI Taxonomy" id="92002"/>
    <lineage>
        <taxon>Bacteria</taxon>
        <taxon>Pseudomonadati</taxon>
        <taxon>Pseudomonadota</taxon>
        <taxon>Betaproteobacteria</taxon>
        <taxon>Rhodocyclales</taxon>
        <taxon>Rhodocyclaceae</taxon>
        <taxon>Aromatoleum</taxon>
    </lineage>
</organism>
<feature type="domain" description="Histidine kinase" evidence="10">
    <location>
        <begin position="307"/>
        <end position="504"/>
    </location>
</feature>
<dbReference type="InterPro" id="IPR011712">
    <property type="entry name" value="Sig_transdc_His_kin_sub3_dim/P"/>
</dbReference>
<dbReference type="PROSITE" id="PS50109">
    <property type="entry name" value="HIS_KIN"/>
    <property type="match status" value="1"/>
</dbReference>
<feature type="signal peptide" evidence="9">
    <location>
        <begin position="1"/>
        <end position="19"/>
    </location>
</feature>
<dbReference type="InterPro" id="IPR003594">
    <property type="entry name" value="HATPase_dom"/>
</dbReference>
<evidence type="ECO:0000256" key="9">
    <source>
        <dbReference type="SAM" id="SignalP"/>
    </source>
</evidence>
<comment type="caution">
    <text evidence="11">The sequence shown here is derived from an EMBL/GenBank/DDBJ whole genome shotgun (WGS) entry which is preliminary data.</text>
</comment>
<dbReference type="SUPFAM" id="SSF55874">
    <property type="entry name" value="ATPase domain of HSP90 chaperone/DNA topoisomerase II/histidine kinase"/>
    <property type="match status" value="1"/>
</dbReference>
<protein>
    <recommendedName>
        <fullName evidence="2">histidine kinase</fullName>
        <ecNumber evidence="2">2.7.13.3</ecNumber>
    </recommendedName>
</protein>
<dbReference type="Proteomes" id="UP000623795">
    <property type="component" value="Unassembled WGS sequence"/>
</dbReference>
<gene>
    <name evidence="11" type="ORF">GPA22_03880</name>
</gene>
<evidence type="ECO:0000313" key="11">
    <source>
        <dbReference type="EMBL" id="NMG42876.1"/>
    </source>
</evidence>
<dbReference type="InterPro" id="IPR005467">
    <property type="entry name" value="His_kinase_dom"/>
</dbReference>
<dbReference type="PANTHER" id="PTHR24421">
    <property type="entry name" value="NITRATE/NITRITE SENSOR PROTEIN NARX-RELATED"/>
    <property type="match status" value="1"/>
</dbReference>
<keyword evidence="5" id="KW-0547">Nucleotide-binding</keyword>
<keyword evidence="6 11" id="KW-0418">Kinase</keyword>
<evidence type="ECO:0000256" key="8">
    <source>
        <dbReference type="ARBA" id="ARBA00023012"/>
    </source>
</evidence>
<keyword evidence="4" id="KW-0808">Transferase</keyword>
<dbReference type="Gene3D" id="3.30.565.10">
    <property type="entry name" value="Histidine kinase-like ATPase, C-terminal domain"/>
    <property type="match status" value="1"/>
</dbReference>
<keyword evidence="9" id="KW-0732">Signal</keyword>
<dbReference type="Pfam" id="PF02518">
    <property type="entry name" value="HATPase_c"/>
    <property type="match status" value="1"/>
</dbReference>
<dbReference type="CDD" id="cd16917">
    <property type="entry name" value="HATPase_UhpB-NarQ-NarX-like"/>
    <property type="match status" value="1"/>
</dbReference>
<dbReference type="InterPro" id="IPR050482">
    <property type="entry name" value="Sensor_HK_TwoCompSys"/>
</dbReference>
<evidence type="ECO:0000313" key="12">
    <source>
        <dbReference type="Proteomes" id="UP000623795"/>
    </source>
</evidence>
<accession>A0ABX1PXM6</accession>
<keyword evidence="8" id="KW-0902">Two-component regulatory system</keyword>
<keyword evidence="7" id="KW-0067">ATP-binding</keyword>
<comment type="catalytic activity">
    <reaction evidence="1">
        <text>ATP + protein L-histidine = ADP + protein N-phospho-L-histidine.</text>
        <dbReference type="EC" id="2.7.13.3"/>
    </reaction>
</comment>